<dbReference type="RefSeq" id="WP_242751280.1">
    <property type="nucleotide sequence ID" value="NZ_CP093846.1"/>
</dbReference>
<evidence type="ECO:0000313" key="1">
    <source>
        <dbReference type="EMBL" id="UNS97120.1"/>
    </source>
</evidence>
<reference evidence="1 2" key="1">
    <citation type="journal article" date="2023" name="Microbiol. Spectr.">
        <title>Synergy between Genome Mining, Metabolomics, and Bioinformatics Uncovers Antibacterial Chlorinated Carbazole Alkaloids and Their Biosynthetic Gene Cluster from Streptomyces tubbatahanensis sp. nov., a Novel Actinomycete Isolated from Sulu Sea, Philippines.</title>
        <authorList>
            <person name="Tenebro C.P."/>
            <person name="Trono D.J.V.L."/>
            <person name="Balida L.A.P."/>
            <person name="Bayog L.K.A."/>
            <person name="Bruna J.R."/>
            <person name="Sabido E.M."/>
            <person name="Caspe D.P.C."/>
            <person name="de Los Santos E.L.C."/>
            <person name="Saludes J.P."/>
            <person name="Dalisay D.S."/>
        </authorList>
    </citation>
    <scope>NUCLEOTIDE SEQUENCE [LARGE SCALE GENOMIC DNA]</scope>
    <source>
        <strain evidence="1 2">DSD3025</strain>
    </source>
</reference>
<dbReference type="EMBL" id="CP093846">
    <property type="protein sequence ID" value="UNS97120.1"/>
    <property type="molecule type" value="Genomic_DNA"/>
</dbReference>
<evidence type="ECO:0000313" key="2">
    <source>
        <dbReference type="Proteomes" id="UP001202244"/>
    </source>
</evidence>
<gene>
    <name evidence="1" type="ORF">MMF93_11815</name>
</gene>
<dbReference type="Proteomes" id="UP001202244">
    <property type="component" value="Chromosome"/>
</dbReference>
<proteinExistence type="predicted"/>
<name>A0ABY3XRV1_9ACTN</name>
<keyword evidence="2" id="KW-1185">Reference proteome</keyword>
<accession>A0ABY3XRV1</accession>
<sequence>MNVGPDLDFVFVDGMYTGWLFRNPAHYLVHAWEQPPSHPVAEGSSLALRDYLLLFTESNVERMQDEDVHVLGELDALRTRIAALSVDPRNEVMRNHVTRLREDWYSSS</sequence>
<organism evidence="1 2">
    <name type="scientific">Streptomyces tubbatahanensis</name>
    <dbReference type="NCBI Taxonomy" id="2923272"/>
    <lineage>
        <taxon>Bacteria</taxon>
        <taxon>Bacillati</taxon>
        <taxon>Actinomycetota</taxon>
        <taxon>Actinomycetes</taxon>
        <taxon>Kitasatosporales</taxon>
        <taxon>Streptomycetaceae</taxon>
        <taxon>Streptomyces</taxon>
    </lineage>
</organism>
<protein>
    <submittedName>
        <fullName evidence="1">Uncharacterized protein</fullName>
    </submittedName>
</protein>